<dbReference type="RefSeq" id="WP_094515312.1">
    <property type="nucleotide sequence ID" value="NZ_JBHEEP010000020.1"/>
</dbReference>
<accession>A0A256GFN5</accession>
<organism evidence="2 3">
    <name type="scientific">Brucella lupini</name>
    <dbReference type="NCBI Taxonomy" id="255457"/>
    <lineage>
        <taxon>Bacteria</taxon>
        <taxon>Pseudomonadati</taxon>
        <taxon>Pseudomonadota</taxon>
        <taxon>Alphaproteobacteria</taxon>
        <taxon>Hyphomicrobiales</taxon>
        <taxon>Brucellaceae</taxon>
        <taxon>Brucella/Ochrobactrum group</taxon>
        <taxon>Brucella</taxon>
    </lineage>
</organism>
<dbReference type="EMBL" id="NNRN01000056">
    <property type="protein sequence ID" value="OYR25944.1"/>
    <property type="molecule type" value="Genomic_DNA"/>
</dbReference>
<gene>
    <name evidence="2" type="ORF">CES86_3998</name>
</gene>
<keyword evidence="1" id="KW-0472">Membrane</keyword>
<dbReference type="Proteomes" id="UP000216363">
    <property type="component" value="Unassembled WGS sequence"/>
</dbReference>
<proteinExistence type="predicted"/>
<feature type="transmembrane region" description="Helical" evidence="1">
    <location>
        <begin position="37"/>
        <end position="56"/>
    </location>
</feature>
<dbReference type="AlphaFoldDB" id="A0A256GFN5"/>
<keyword evidence="1" id="KW-0812">Transmembrane</keyword>
<reference evidence="2 3" key="1">
    <citation type="submission" date="2017-07" db="EMBL/GenBank/DDBJ databases">
        <title>Draft genome of Ochrobactrum lupini type strain LUP21.</title>
        <authorList>
            <person name="Krzyzanowska D.M."/>
            <person name="Jafra S."/>
        </authorList>
    </citation>
    <scope>NUCLEOTIDE SEQUENCE [LARGE SCALE GENOMIC DNA]</scope>
    <source>
        <strain evidence="2 3">LUP21</strain>
    </source>
</reference>
<keyword evidence="1" id="KW-1133">Transmembrane helix</keyword>
<feature type="transmembrane region" description="Helical" evidence="1">
    <location>
        <begin position="12"/>
        <end position="31"/>
    </location>
</feature>
<protein>
    <submittedName>
        <fullName evidence="2">Putative membrane protein</fullName>
    </submittedName>
</protein>
<comment type="caution">
    <text evidence="2">The sequence shown here is derived from an EMBL/GenBank/DDBJ whole genome shotgun (WGS) entry which is preliminary data.</text>
</comment>
<evidence type="ECO:0000313" key="2">
    <source>
        <dbReference type="EMBL" id="OYR25944.1"/>
    </source>
</evidence>
<evidence type="ECO:0000313" key="3">
    <source>
        <dbReference type="Proteomes" id="UP000216363"/>
    </source>
</evidence>
<evidence type="ECO:0000256" key="1">
    <source>
        <dbReference type="SAM" id="Phobius"/>
    </source>
</evidence>
<sequence length="65" mass="7271">MFDLNDARFKPLWLRVVLVAICFGWAAFELVSSSPGWAAIFAVIGAWAVWGFFINFHPDGKNAPE</sequence>
<name>A0A256GFN5_9HYPH</name>